<evidence type="ECO:0000256" key="11">
    <source>
        <dbReference type="ARBA" id="ARBA00022829"/>
    </source>
</evidence>
<dbReference type="Proteomes" id="UP001244011">
    <property type="component" value="Unassembled WGS sequence"/>
</dbReference>
<evidence type="ECO:0000256" key="2">
    <source>
        <dbReference type="ARBA" id="ARBA00004186"/>
    </source>
</evidence>
<dbReference type="PANTHER" id="PTHR28200">
    <property type="entry name" value="DASH COMPLEX SUBUNIT ASK1"/>
    <property type="match status" value="1"/>
</dbReference>
<accession>A0AAJ0FLJ0</accession>
<dbReference type="GO" id="GO:0072686">
    <property type="term" value="C:mitotic spindle"/>
    <property type="evidence" value="ECO:0007669"/>
    <property type="project" value="InterPro"/>
</dbReference>
<reference evidence="18" key="1">
    <citation type="submission" date="2023-06" db="EMBL/GenBank/DDBJ databases">
        <title>Genome-scale phylogeny and comparative genomics of the fungal order Sordariales.</title>
        <authorList>
            <consortium name="Lawrence Berkeley National Laboratory"/>
            <person name="Hensen N."/>
            <person name="Bonometti L."/>
            <person name="Westerberg I."/>
            <person name="Brannstrom I.O."/>
            <person name="Guillou S."/>
            <person name="Cros-Aarteil S."/>
            <person name="Calhoun S."/>
            <person name="Haridas S."/>
            <person name="Kuo A."/>
            <person name="Mondo S."/>
            <person name="Pangilinan J."/>
            <person name="Riley R."/>
            <person name="Labutti K."/>
            <person name="Andreopoulos B."/>
            <person name="Lipzen A."/>
            <person name="Chen C."/>
            <person name="Yanf M."/>
            <person name="Daum C."/>
            <person name="Ng V."/>
            <person name="Clum A."/>
            <person name="Steindorff A."/>
            <person name="Ohm R."/>
            <person name="Martin F."/>
            <person name="Silar P."/>
            <person name="Natvig D."/>
            <person name="Lalanne C."/>
            <person name="Gautier V."/>
            <person name="Ament-Velasquez S.L."/>
            <person name="Kruys A."/>
            <person name="Hutchinson M.I."/>
            <person name="Powell A.J."/>
            <person name="Barry K."/>
            <person name="Miller A.N."/>
            <person name="Grigoriev I.V."/>
            <person name="Debuchy R."/>
            <person name="Gladieux P."/>
            <person name="Thoren M.H."/>
            <person name="Johannesson H."/>
        </authorList>
    </citation>
    <scope>NUCLEOTIDE SEQUENCE</scope>
    <source>
        <strain evidence="18">8032-3</strain>
    </source>
</reference>
<dbReference type="GO" id="GO:0005874">
    <property type="term" value="C:microtubule"/>
    <property type="evidence" value="ECO:0007669"/>
    <property type="project" value="UniProtKB-KW"/>
</dbReference>
<gene>
    <name evidence="18" type="ORF">QBC33DRAFT_611424</name>
</gene>
<feature type="region of interest" description="Disordered" evidence="17">
    <location>
        <begin position="373"/>
        <end position="449"/>
    </location>
</feature>
<feature type="region of interest" description="Disordered" evidence="17">
    <location>
        <begin position="571"/>
        <end position="599"/>
    </location>
</feature>
<feature type="region of interest" description="Disordered" evidence="17">
    <location>
        <begin position="626"/>
        <end position="662"/>
    </location>
</feature>
<evidence type="ECO:0000256" key="15">
    <source>
        <dbReference type="ARBA" id="ARBA00023306"/>
    </source>
</evidence>
<dbReference type="GO" id="GO:0043189">
    <property type="term" value="C:H4/H2A histone acetyltransferase complex"/>
    <property type="evidence" value="ECO:0007669"/>
    <property type="project" value="InterPro"/>
</dbReference>
<keyword evidence="9" id="KW-0493">Microtubule</keyword>
<feature type="compositionally biased region" description="Basic and acidic residues" evidence="17">
    <location>
        <begin position="571"/>
        <end position="584"/>
    </location>
</feature>
<keyword evidence="8" id="KW-0132">Cell division</keyword>
<evidence type="ECO:0000256" key="10">
    <source>
        <dbReference type="ARBA" id="ARBA00022776"/>
    </source>
</evidence>
<feature type="compositionally biased region" description="Low complexity" evidence="17">
    <location>
        <begin position="191"/>
        <end position="203"/>
    </location>
</feature>
<keyword evidence="19" id="KW-1185">Reference proteome</keyword>
<dbReference type="InterPro" id="IPR012423">
    <property type="entry name" value="Eaf7/MRGBP"/>
</dbReference>
<dbReference type="PANTHER" id="PTHR28200:SF1">
    <property type="entry name" value="DASH COMPLEX SUBUNIT ASK1"/>
    <property type="match status" value="1"/>
</dbReference>
<keyword evidence="16" id="KW-0137">Centromere</keyword>
<comment type="subcellular location">
    <subcellularLocation>
        <location evidence="3">Chromosome</location>
        <location evidence="3">Centromere</location>
        <location evidence="3">Kinetochore</location>
    </subcellularLocation>
    <subcellularLocation>
        <location evidence="2">Cytoplasm</location>
        <location evidence="2">Cytoskeleton</location>
        <location evidence="2">Spindle</location>
    </subcellularLocation>
    <subcellularLocation>
        <location evidence="1">Nucleus</location>
    </subcellularLocation>
</comment>
<keyword evidence="12" id="KW-0995">Kinetochore</keyword>
<dbReference type="GO" id="GO:0006355">
    <property type="term" value="P:regulation of DNA-templated transcription"/>
    <property type="evidence" value="ECO:0007669"/>
    <property type="project" value="InterPro"/>
</dbReference>
<protein>
    <recommendedName>
        <fullName evidence="5">DASH complex subunit ASK1</fullName>
    </recommendedName>
</protein>
<evidence type="ECO:0000256" key="3">
    <source>
        <dbReference type="ARBA" id="ARBA00004629"/>
    </source>
</evidence>
<dbReference type="GeneID" id="85315635"/>
<comment type="caution">
    <text evidence="18">The sequence shown here is derived from an EMBL/GenBank/DDBJ whole genome shotgun (WGS) entry which is preliminary data.</text>
</comment>
<feature type="compositionally biased region" description="Acidic residues" evidence="17">
    <location>
        <begin position="249"/>
        <end position="265"/>
    </location>
</feature>
<organism evidence="18 19">
    <name type="scientific">Phialemonium atrogriseum</name>
    <dbReference type="NCBI Taxonomy" id="1093897"/>
    <lineage>
        <taxon>Eukaryota</taxon>
        <taxon>Fungi</taxon>
        <taxon>Dikarya</taxon>
        <taxon>Ascomycota</taxon>
        <taxon>Pezizomycotina</taxon>
        <taxon>Sordariomycetes</taxon>
        <taxon>Sordariomycetidae</taxon>
        <taxon>Cephalothecales</taxon>
        <taxon>Cephalothecaceae</taxon>
        <taxon>Phialemonium</taxon>
    </lineage>
</organism>
<name>A0AAJ0FLJ0_9PEZI</name>
<evidence type="ECO:0000256" key="9">
    <source>
        <dbReference type="ARBA" id="ARBA00022701"/>
    </source>
</evidence>
<keyword evidence="6" id="KW-0158">Chromosome</keyword>
<dbReference type="GO" id="GO:0042729">
    <property type="term" value="C:DASH complex"/>
    <property type="evidence" value="ECO:0007669"/>
    <property type="project" value="InterPro"/>
</dbReference>
<keyword evidence="15" id="KW-0131">Cell cycle</keyword>
<dbReference type="InterPro" id="IPR013964">
    <property type="entry name" value="DASH_Ask1"/>
</dbReference>
<keyword evidence="11" id="KW-0159">Chromosome partition</keyword>
<keyword evidence="14" id="KW-0539">Nucleus</keyword>
<proteinExistence type="inferred from homology"/>
<evidence type="ECO:0000256" key="12">
    <source>
        <dbReference type="ARBA" id="ARBA00022838"/>
    </source>
</evidence>
<dbReference type="GO" id="GO:0008608">
    <property type="term" value="P:attachment of spindle microtubules to kinetochore"/>
    <property type="evidence" value="ECO:0007669"/>
    <property type="project" value="InterPro"/>
</dbReference>
<evidence type="ECO:0000256" key="4">
    <source>
        <dbReference type="ARBA" id="ARBA00010731"/>
    </source>
</evidence>
<evidence type="ECO:0000313" key="19">
    <source>
        <dbReference type="Proteomes" id="UP001244011"/>
    </source>
</evidence>
<feature type="region of interest" description="Disordered" evidence="17">
    <location>
        <begin position="153"/>
        <end position="319"/>
    </location>
</feature>
<feature type="compositionally biased region" description="Polar residues" evidence="17">
    <location>
        <begin position="401"/>
        <end position="414"/>
    </location>
</feature>
<dbReference type="Pfam" id="PF08655">
    <property type="entry name" value="DASH_Ask1"/>
    <property type="match status" value="1"/>
</dbReference>
<dbReference type="RefSeq" id="XP_060282937.1">
    <property type="nucleotide sequence ID" value="XM_060432448.1"/>
</dbReference>
<keyword evidence="13" id="KW-0206">Cytoskeleton</keyword>
<evidence type="ECO:0000313" key="18">
    <source>
        <dbReference type="EMBL" id="KAK1766724.1"/>
    </source>
</evidence>
<feature type="region of interest" description="Disordered" evidence="17">
    <location>
        <begin position="467"/>
        <end position="489"/>
    </location>
</feature>
<evidence type="ECO:0000256" key="16">
    <source>
        <dbReference type="ARBA" id="ARBA00023328"/>
    </source>
</evidence>
<dbReference type="GO" id="GO:0051301">
    <property type="term" value="P:cell division"/>
    <property type="evidence" value="ECO:0007669"/>
    <property type="project" value="UniProtKB-KW"/>
</dbReference>
<feature type="compositionally biased region" description="Polar residues" evidence="17">
    <location>
        <begin position="9"/>
        <end position="19"/>
    </location>
</feature>
<feature type="region of interest" description="Disordered" evidence="17">
    <location>
        <begin position="1"/>
        <end position="57"/>
    </location>
</feature>
<evidence type="ECO:0000256" key="1">
    <source>
        <dbReference type="ARBA" id="ARBA00004123"/>
    </source>
</evidence>
<dbReference type="GO" id="GO:0044732">
    <property type="term" value="C:mitotic spindle pole body"/>
    <property type="evidence" value="ECO:0007669"/>
    <property type="project" value="TreeGrafter"/>
</dbReference>
<feature type="compositionally biased region" description="Basic and acidic residues" evidence="17">
    <location>
        <begin position="640"/>
        <end position="653"/>
    </location>
</feature>
<evidence type="ECO:0000256" key="7">
    <source>
        <dbReference type="ARBA" id="ARBA00022490"/>
    </source>
</evidence>
<keyword evidence="10" id="KW-0498">Mitosis</keyword>
<dbReference type="Pfam" id="PF07904">
    <property type="entry name" value="Eaf7"/>
    <property type="match status" value="1"/>
</dbReference>
<evidence type="ECO:0000256" key="5">
    <source>
        <dbReference type="ARBA" id="ARBA00014520"/>
    </source>
</evidence>
<evidence type="ECO:0000256" key="8">
    <source>
        <dbReference type="ARBA" id="ARBA00022618"/>
    </source>
</evidence>
<feature type="compositionally biased region" description="Basic residues" evidence="17">
    <location>
        <begin position="226"/>
        <end position="237"/>
    </location>
</feature>
<dbReference type="AlphaFoldDB" id="A0AAJ0FLJ0"/>
<dbReference type="EMBL" id="MU839010">
    <property type="protein sequence ID" value="KAK1766724.1"/>
    <property type="molecule type" value="Genomic_DNA"/>
</dbReference>
<evidence type="ECO:0000256" key="6">
    <source>
        <dbReference type="ARBA" id="ARBA00022454"/>
    </source>
</evidence>
<keyword evidence="7" id="KW-0963">Cytoplasm</keyword>
<comment type="similarity">
    <text evidence="4">Belongs to the DASH complex ASK1 family.</text>
</comment>
<sequence>MPPKKKGRSSTVATPSGTATLGRDEDAMDVDTPAASETPTAANAPKPPPVDLNSPWTDDQEASLFKAVIRWKPAGMHKHFRMIAISEHLRNHGFDPDFLTHTRIPGIWAKLRTYYNMEAIDERENNIDYLEDEHFDRRFLDFELPWADFGDDMMGRAKADPSEVPTSPAQWDPDEERQGGKKRKRGADTMASSSSAGPKARSSTVEDTEGETPGESPAPRTARGARSSKRTASKARKTKEDSTEAETSGVEEEEEEEEGEEEENGEEGKEKEKEEDSDSGDADEESEEQETSTPASKPTRGGGRGRGRGRGQIDHNFNKAHRIVTSSILPLVEQYGEHSRSVWEASKFWKQFFEASANVSLSGYEELANDGDTTAATAEDATIRDDTTGDYAPHCPRSHGNDTTATADQSSPYQHQRGAEDSILSDGDGTLTGSTPRPPATKSLSVKPQFADLGSPYEALKRELRNEMASGGGGGGAAASGPAGADDESDTEILFQQHTARLPDMSMTPRSSMAAGGGHDLGYDDTDQFGPRANKDPLLHRVLDKNYRLMATPHKGAGGTGVSPIRWKVTEKKDDAQSKGKEKAQLPSWHDSPMSSPEMEVPKLRSAAFMSPVRAAYKTKMAAAPRTPGVSVQTPAAGRKTRDVYQETPGAEKETDEITWESDSDDDIYGGMSPPKTINFALAPSKLLQTPAREASKRIVEDILLTAGAGPDDSEEYSPTVVKMNANDLDDTF</sequence>
<evidence type="ECO:0000256" key="14">
    <source>
        <dbReference type="ARBA" id="ARBA00023242"/>
    </source>
</evidence>
<feature type="compositionally biased region" description="Acidic residues" evidence="17">
    <location>
        <begin position="275"/>
        <end position="290"/>
    </location>
</feature>
<evidence type="ECO:0000256" key="17">
    <source>
        <dbReference type="SAM" id="MobiDB-lite"/>
    </source>
</evidence>
<evidence type="ECO:0000256" key="13">
    <source>
        <dbReference type="ARBA" id="ARBA00023212"/>
    </source>
</evidence>